<dbReference type="Proteomes" id="UP000749471">
    <property type="component" value="Unassembled WGS sequence"/>
</dbReference>
<organism evidence="9 10">
    <name type="scientific">Tissierella simiarum</name>
    <dbReference type="NCBI Taxonomy" id="2841534"/>
    <lineage>
        <taxon>Bacteria</taxon>
        <taxon>Bacillati</taxon>
        <taxon>Bacillota</taxon>
        <taxon>Tissierellia</taxon>
        <taxon>Tissierellales</taxon>
        <taxon>Tissierellaceae</taxon>
        <taxon>Tissierella</taxon>
    </lineage>
</organism>
<evidence type="ECO:0000256" key="6">
    <source>
        <dbReference type="ARBA" id="ARBA00022989"/>
    </source>
</evidence>
<proteinExistence type="predicted"/>
<feature type="transmembrane region" description="Helical" evidence="8">
    <location>
        <begin position="164"/>
        <end position="188"/>
    </location>
</feature>
<dbReference type="InterPro" id="IPR006741">
    <property type="entry name" value="AgrB"/>
</dbReference>
<gene>
    <name evidence="9" type="ORF">KQI42_12635</name>
</gene>
<keyword evidence="5" id="KW-0378">Hydrolase</keyword>
<evidence type="ECO:0000256" key="5">
    <source>
        <dbReference type="ARBA" id="ARBA00022801"/>
    </source>
</evidence>
<keyword evidence="7 8" id="KW-0472">Membrane</keyword>
<keyword evidence="4 8" id="KW-0812">Transmembrane</keyword>
<accession>A0ABS6E7P4</accession>
<feature type="transmembrane region" description="Helical" evidence="8">
    <location>
        <begin position="30"/>
        <end position="52"/>
    </location>
</feature>
<keyword evidence="1" id="KW-1003">Cell membrane</keyword>
<keyword evidence="10" id="KW-1185">Reference proteome</keyword>
<reference evidence="9 10" key="1">
    <citation type="submission" date="2021-06" db="EMBL/GenBank/DDBJ databases">
        <authorList>
            <person name="Sun Q."/>
            <person name="Li D."/>
        </authorList>
    </citation>
    <scope>NUCLEOTIDE SEQUENCE [LARGE SCALE GENOMIC DNA]</scope>
    <source>
        <strain evidence="9 10">MSJ-40</strain>
    </source>
</reference>
<comment type="caution">
    <text evidence="9">The sequence shown here is derived from an EMBL/GenBank/DDBJ whole genome shotgun (WGS) entry which is preliminary data.</text>
</comment>
<keyword evidence="6 8" id="KW-1133">Transmembrane helix</keyword>
<keyword evidence="3" id="KW-0645">Protease</keyword>
<sequence length="199" mass="23216">MIKMILTDRLHKYFENEFNLSEVDSAKLKYSLEIIIGDFSKLLILFILFSILGSRTDFIYSSLALLMIRLFTGGLHFKTYAGCIIFSGIFFYTSIFLKTHIPLNFKIAIILFIFSLLTVVLFAPICGKSRPTYSHRKRQQFKLASTILMFIHFSLYFFTNKNPYFTSSVWVITLQAFQILIAKGVMLYENHKFSFKKTI</sequence>
<dbReference type="SMART" id="SM00793">
    <property type="entry name" value="AgrB"/>
    <property type="match status" value="1"/>
</dbReference>
<evidence type="ECO:0000256" key="3">
    <source>
        <dbReference type="ARBA" id="ARBA00022670"/>
    </source>
</evidence>
<dbReference type="EMBL" id="JAHLPM010000010">
    <property type="protein sequence ID" value="MBU5438866.1"/>
    <property type="molecule type" value="Genomic_DNA"/>
</dbReference>
<feature type="transmembrane region" description="Helical" evidence="8">
    <location>
        <begin position="84"/>
        <end position="101"/>
    </location>
</feature>
<evidence type="ECO:0000313" key="9">
    <source>
        <dbReference type="EMBL" id="MBU5438866.1"/>
    </source>
</evidence>
<evidence type="ECO:0000313" key="10">
    <source>
        <dbReference type="Proteomes" id="UP000749471"/>
    </source>
</evidence>
<dbReference type="Pfam" id="PF04647">
    <property type="entry name" value="AgrB"/>
    <property type="match status" value="1"/>
</dbReference>
<evidence type="ECO:0000256" key="8">
    <source>
        <dbReference type="SAM" id="Phobius"/>
    </source>
</evidence>
<evidence type="ECO:0000256" key="2">
    <source>
        <dbReference type="ARBA" id="ARBA00022654"/>
    </source>
</evidence>
<evidence type="ECO:0000256" key="7">
    <source>
        <dbReference type="ARBA" id="ARBA00023136"/>
    </source>
</evidence>
<evidence type="ECO:0000256" key="1">
    <source>
        <dbReference type="ARBA" id="ARBA00022475"/>
    </source>
</evidence>
<feature type="transmembrane region" description="Helical" evidence="8">
    <location>
        <begin position="107"/>
        <end position="127"/>
    </location>
</feature>
<evidence type="ECO:0000256" key="4">
    <source>
        <dbReference type="ARBA" id="ARBA00022692"/>
    </source>
</evidence>
<protein>
    <submittedName>
        <fullName evidence="9">Accessory gene regulator B family protein</fullName>
    </submittedName>
</protein>
<keyword evidence="2" id="KW-0673">Quorum sensing</keyword>
<feature type="transmembrane region" description="Helical" evidence="8">
    <location>
        <begin position="139"/>
        <end position="158"/>
    </location>
</feature>
<name>A0ABS6E7P4_9FIRM</name>